<protein>
    <submittedName>
        <fullName evidence="2">DUF308 domain-containing protein</fullName>
    </submittedName>
</protein>
<sequence>MKLEQKQGLKRRTFELVGDKLKMTYKTSSETKEWTVNIDSIGNDILIEKKSRKGSYIFGGFMLVFGFFMLAAYTLSHDNTISPWAIIFMGIFYVGLGVLITLGPLKSELHITGGIPVIFFLESPSRIEVEEFANALIEKSRTIILERFSKIDTDVPEETMMNQLFWLRNRGFISEHEYEAKKKEYKTKKLMN</sequence>
<keyword evidence="3" id="KW-1185">Reference proteome</keyword>
<dbReference type="AlphaFoldDB" id="A0AAE3SM29"/>
<dbReference type="EMBL" id="JAPDPI010000086">
    <property type="protein sequence ID" value="MCW3808059.1"/>
    <property type="molecule type" value="Genomic_DNA"/>
</dbReference>
<evidence type="ECO:0000313" key="2">
    <source>
        <dbReference type="EMBL" id="MCW3808059.1"/>
    </source>
</evidence>
<proteinExistence type="predicted"/>
<gene>
    <name evidence="2" type="ORF">OM074_20720</name>
</gene>
<evidence type="ECO:0000313" key="3">
    <source>
        <dbReference type="Proteomes" id="UP001207408"/>
    </source>
</evidence>
<dbReference type="RefSeq" id="WP_301202606.1">
    <property type="nucleotide sequence ID" value="NZ_JAPDPI010000086.1"/>
</dbReference>
<keyword evidence="1" id="KW-1133">Transmembrane helix</keyword>
<reference evidence="2" key="1">
    <citation type="submission" date="2022-10" db="EMBL/GenBank/DDBJ databases">
        <authorList>
            <person name="Yu W.X."/>
        </authorList>
    </citation>
    <scope>NUCLEOTIDE SEQUENCE</scope>
    <source>
        <strain evidence="2">D04</strain>
    </source>
</reference>
<feature type="transmembrane region" description="Helical" evidence="1">
    <location>
        <begin position="56"/>
        <end position="75"/>
    </location>
</feature>
<feature type="transmembrane region" description="Helical" evidence="1">
    <location>
        <begin position="81"/>
        <end position="102"/>
    </location>
</feature>
<accession>A0AAE3SM29</accession>
<comment type="caution">
    <text evidence="2">The sequence shown here is derived from an EMBL/GenBank/DDBJ whole genome shotgun (WGS) entry which is preliminary data.</text>
</comment>
<evidence type="ECO:0000256" key="1">
    <source>
        <dbReference type="SAM" id="Phobius"/>
    </source>
</evidence>
<dbReference type="Proteomes" id="UP001207408">
    <property type="component" value="Unassembled WGS sequence"/>
</dbReference>
<keyword evidence="1" id="KW-0472">Membrane</keyword>
<keyword evidence="1" id="KW-0812">Transmembrane</keyword>
<name>A0AAE3SM29_9BACT</name>
<organism evidence="2 3">
    <name type="scientific">Plebeiibacterium marinum</name>
    <dbReference type="NCBI Taxonomy" id="2992111"/>
    <lineage>
        <taxon>Bacteria</taxon>
        <taxon>Pseudomonadati</taxon>
        <taxon>Bacteroidota</taxon>
        <taxon>Bacteroidia</taxon>
        <taxon>Marinilabiliales</taxon>
        <taxon>Marinilabiliaceae</taxon>
        <taxon>Plebeiibacterium</taxon>
    </lineage>
</organism>